<dbReference type="GO" id="GO:0006635">
    <property type="term" value="P:fatty acid beta-oxidation"/>
    <property type="evidence" value="ECO:0007669"/>
    <property type="project" value="TreeGrafter"/>
</dbReference>
<evidence type="ECO:0000256" key="4">
    <source>
        <dbReference type="ARBA" id="ARBA00023315"/>
    </source>
</evidence>
<dbReference type="NCBIfam" id="TIGR01930">
    <property type="entry name" value="AcCoA-C-Actrans"/>
    <property type="match status" value="1"/>
</dbReference>
<comment type="caution">
    <text evidence="9">The sequence shown here is derived from an EMBL/GenBank/DDBJ whole genome shotgun (WGS) entry which is preliminary data.</text>
</comment>
<proteinExistence type="inferred from homology"/>
<dbReference type="InterPro" id="IPR020615">
    <property type="entry name" value="Thiolase_acyl_enz_int_AS"/>
</dbReference>
<evidence type="ECO:0000256" key="3">
    <source>
        <dbReference type="ARBA" id="ARBA00022679"/>
    </source>
</evidence>
<dbReference type="InterPro" id="IPR020617">
    <property type="entry name" value="Thiolase_C"/>
</dbReference>
<organism evidence="9 10">
    <name type="scientific">Rhynchophorus ferrugineus</name>
    <name type="common">Red palm weevil</name>
    <name type="synonym">Curculio ferrugineus</name>
    <dbReference type="NCBI Taxonomy" id="354439"/>
    <lineage>
        <taxon>Eukaryota</taxon>
        <taxon>Metazoa</taxon>
        <taxon>Ecdysozoa</taxon>
        <taxon>Arthropoda</taxon>
        <taxon>Hexapoda</taxon>
        <taxon>Insecta</taxon>
        <taxon>Pterygota</taxon>
        <taxon>Neoptera</taxon>
        <taxon>Endopterygota</taxon>
        <taxon>Coleoptera</taxon>
        <taxon>Polyphaga</taxon>
        <taxon>Cucujiformia</taxon>
        <taxon>Curculionidae</taxon>
        <taxon>Dryophthorinae</taxon>
        <taxon>Rhynchophorus</taxon>
    </lineage>
</organism>
<dbReference type="InterPro" id="IPR016039">
    <property type="entry name" value="Thiolase-like"/>
</dbReference>
<dbReference type="SUPFAM" id="SSF53901">
    <property type="entry name" value="Thiolase-like"/>
    <property type="match status" value="2"/>
</dbReference>
<dbReference type="GO" id="GO:0005739">
    <property type="term" value="C:mitochondrion"/>
    <property type="evidence" value="ECO:0007669"/>
    <property type="project" value="TreeGrafter"/>
</dbReference>
<gene>
    <name evidence="9" type="ORF">GWI33_003183</name>
</gene>
<evidence type="ECO:0000313" key="10">
    <source>
        <dbReference type="Proteomes" id="UP000625711"/>
    </source>
</evidence>
<keyword evidence="10" id="KW-1185">Reference proteome</keyword>
<dbReference type="Pfam" id="PF02803">
    <property type="entry name" value="Thiolase_C"/>
    <property type="match status" value="1"/>
</dbReference>
<evidence type="ECO:0000256" key="2">
    <source>
        <dbReference type="ARBA" id="ARBA00010982"/>
    </source>
</evidence>
<dbReference type="PIRSF" id="PIRSF000429">
    <property type="entry name" value="Ac-CoA_Ac_transf"/>
    <property type="match status" value="1"/>
</dbReference>
<evidence type="ECO:0008006" key="11">
    <source>
        <dbReference type="Google" id="ProtNLM"/>
    </source>
</evidence>
<dbReference type="Pfam" id="PF00108">
    <property type="entry name" value="Thiolase_N"/>
    <property type="match status" value="1"/>
</dbReference>
<dbReference type="PROSITE" id="PS00098">
    <property type="entry name" value="THIOLASE_1"/>
    <property type="match status" value="1"/>
</dbReference>
<dbReference type="PROSITE" id="PS00099">
    <property type="entry name" value="THIOLASE_3"/>
    <property type="match status" value="1"/>
</dbReference>
<feature type="domain" description="Thiolase N-terminal" evidence="7">
    <location>
        <begin position="8"/>
        <end position="250"/>
    </location>
</feature>
<dbReference type="InterPro" id="IPR002155">
    <property type="entry name" value="Thiolase"/>
</dbReference>
<dbReference type="PANTHER" id="PTHR18919:SF107">
    <property type="entry name" value="ACETYL-COA ACETYLTRANSFERASE, CYTOSOLIC"/>
    <property type="match status" value="1"/>
</dbReference>
<dbReference type="CDD" id="cd00751">
    <property type="entry name" value="thiolase"/>
    <property type="match status" value="1"/>
</dbReference>
<dbReference type="EMBL" id="JAACXV010000018">
    <property type="protein sequence ID" value="KAF7286916.1"/>
    <property type="molecule type" value="Genomic_DNA"/>
</dbReference>
<keyword evidence="3 6" id="KW-0808">Transferase</keyword>
<feature type="active site" description="Proton acceptor" evidence="5">
    <location>
        <position position="336"/>
    </location>
</feature>
<evidence type="ECO:0000256" key="1">
    <source>
        <dbReference type="ARBA" id="ARBA00005189"/>
    </source>
</evidence>
<dbReference type="OrthoDB" id="5404651at2759"/>
<name>A0A834MKW4_RHYFE</name>
<sequence length="380" mass="39911">MASLVKGVFVVGAKRTPFGTYGGKLKDISPTELQTVAAKAALAAANLKPELVDSVVIGNVSAASAADGTFCARHVSLRTGIPIEKPAYNINRLCGSGFQSVVNGAQDILTGFSQIVLTGGTENMSAYPHVLRGLRFGVPLGQSPPLEDSLWAGAQYNLTRDEVDEFALRSQKLWKEAHDAGRFNEELAPISVKVKKDIKNFEVDEHPKPQTTIDTLKKLPTVFKKEGLVTAGSASGICDGAGAVVLASEEAVNKNNLKPLARLVGYSIVGVDPSIMGIGPAPAIRLLLKATGKTLDDIDLVEINEAFGAQTLACAKELKLDINRLNVDGGAIALGHPLAASGSRITAHLVYELRRRKAKFGIGSACIGGGQGIALLVEAL</sequence>
<evidence type="ECO:0000256" key="5">
    <source>
        <dbReference type="PIRSR" id="PIRSR000429-1"/>
    </source>
</evidence>
<feature type="active site" description="Acyl-thioester intermediate" evidence="5">
    <location>
        <position position="94"/>
    </location>
</feature>
<evidence type="ECO:0000256" key="6">
    <source>
        <dbReference type="RuleBase" id="RU003557"/>
    </source>
</evidence>
<accession>A0A834MKW4</accession>
<reference evidence="9" key="1">
    <citation type="submission" date="2020-08" db="EMBL/GenBank/DDBJ databases">
        <title>Genome sequencing and assembly of the red palm weevil Rhynchophorus ferrugineus.</title>
        <authorList>
            <person name="Dias G.B."/>
            <person name="Bergman C.M."/>
            <person name="Manee M."/>
        </authorList>
    </citation>
    <scope>NUCLEOTIDE SEQUENCE</scope>
    <source>
        <strain evidence="9">AA-2017</strain>
        <tissue evidence="9">Whole larva</tissue>
    </source>
</reference>
<protein>
    <recommendedName>
        <fullName evidence="11">3-ketoacyl-CoA thiolase, mitochondrial</fullName>
    </recommendedName>
</protein>
<dbReference type="AlphaFoldDB" id="A0A834MKW4"/>
<dbReference type="InterPro" id="IPR020613">
    <property type="entry name" value="Thiolase_CS"/>
</dbReference>
<dbReference type="PROSITE" id="PS00737">
    <property type="entry name" value="THIOLASE_2"/>
    <property type="match status" value="1"/>
</dbReference>
<dbReference type="InterPro" id="IPR020610">
    <property type="entry name" value="Thiolase_AS"/>
</dbReference>
<keyword evidence="4 6" id="KW-0012">Acyltransferase</keyword>
<evidence type="ECO:0000259" key="8">
    <source>
        <dbReference type="Pfam" id="PF02803"/>
    </source>
</evidence>
<evidence type="ECO:0000259" key="7">
    <source>
        <dbReference type="Pfam" id="PF00108"/>
    </source>
</evidence>
<dbReference type="InterPro" id="IPR020616">
    <property type="entry name" value="Thiolase_N"/>
</dbReference>
<evidence type="ECO:0000313" key="9">
    <source>
        <dbReference type="EMBL" id="KAF7286916.1"/>
    </source>
</evidence>
<dbReference type="Proteomes" id="UP000625711">
    <property type="component" value="Unassembled WGS sequence"/>
</dbReference>
<dbReference type="GO" id="GO:0003985">
    <property type="term" value="F:acetyl-CoA C-acetyltransferase activity"/>
    <property type="evidence" value="ECO:0007669"/>
    <property type="project" value="TreeGrafter"/>
</dbReference>
<feature type="domain" description="Thiolase C-terminal" evidence="8">
    <location>
        <begin position="257"/>
        <end position="378"/>
    </location>
</feature>
<dbReference type="Gene3D" id="3.40.47.10">
    <property type="match status" value="2"/>
</dbReference>
<comment type="pathway">
    <text evidence="1">Lipid metabolism.</text>
</comment>
<dbReference type="PANTHER" id="PTHR18919">
    <property type="entry name" value="ACETYL-COA C-ACYLTRANSFERASE"/>
    <property type="match status" value="1"/>
</dbReference>
<comment type="similarity">
    <text evidence="2 6">Belongs to the thiolase-like superfamily. Thiolase family.</text>
</comment>
<feature type="active site" description="Proton acceptor" evidence="5">
    <location>
        <position position="366"/>
    </location>
</feature>